<gene>
    <name evidence="3" type="ORF">ACFO0C_17155</name>
</gene>
<evidence type="ECO:0000313" key="4">
    <source>
        <dbReference type="Proteomes" id="UP001595867"/>
    </source>
</evidence>
<keyword evidence="2" id="KW-0732">Signal</keyword>
<organism evidence="3 4">
    <name type="scientific">Actinoplanes subglobosus</name>
    <dbReference type="NCBI Taxonomy" id="1547892"/>
    <lineage>
        <taxon>Bacteria</taxon>
        <taxon>Bacillati</taxon>
        <taxon>Actinomycetota</taxon>
        <taxon>Actinomycetes</taxon>
        <taxon>Micromonosporales</taxon>
        <taxon>Micromonosporaceae</taxon>
        <taxon>Actinoplanes</taxon>
    </lineage>
</organism>
<sequence length="110" mass="11617">MPTPRSITGFTAALLLLTTLAPVAAHAAPNTNTPYPVFKGDANPVPDDRTGYHTRNQLQAIFEADVAARAGSAPGQDFWIDRMLARTGNQPGGSNGDANQHLFSRAGSRS</sequence>
<feature type="region of interest" description="Disordered" evidence="1">
    <location>
        <begin position="86"/>
        <end position="110"/>
    </location>
</feature>
<feature type="compositionally biased region" description="Polar residues" evidence="1">
    <location>
        <begin position="96"/>
        <end position="110"/>
    </location>
</feature>
<feature type="signal peptide" evidence="2">
    <location>
        <begin position="1"/>
        <end position="27"/>
    </location>
</feature>
<reference evidence="4" key="1">
    <citation type="journal article" date="2019" name="Int. J. Syst. Evol. Microbiol.">
        <title>The Global Catalogue of Microorganisms (GCM) 10K type strain sequencing project: providing services to taxonomists for standard genome sequencing and annotation.</title>
        <authorList>
            <consortium name="The Broad Institute Genomics Platform"/>
            <consortium name="The Broad Institute Genome Sequencing Center for Infectious Disease"/>
            <person name="Wu L."/>
            <person name="Ma J."/>
        </authorList>
    </citation>
    <scope>NUCLEOTIDE SEQUENCE [LARGE SCALE GENOMIC DNA]</scope>
    <source>
        <strain evidence="4">TBRC 5832</strain>
    </source>
</reference>
<dbReference type="Proteomes" id="UP001595867">
    <property type="component" value="Unassembled WGS sequence"/>
</dbReference>
<comment type="caution">
    <text evidence="3">The sequence shown here is derived from an EMBL/GenBank/DDBJ whole genome shotgun (WGS) entry which is preliminary data.</text>
</comment>
<dbReference type="EMBL" id="JBHSBL010000015">
    <property type="protein sequence ID" value="MFC4066668.1"/>
    <property type="molecule type" value="Genomic_DNA"/>
</dbReference>
<feature type="region of interest" description="Disordered" evidence="1">
    <location>
        <begin position="27"/>
        <end position="52"/>
    </location>
</feature>
<name>A0ABV8IUX5_9ACTN</name>
<evidence type="ECO:0000256" key="1">
    <source>
        <dbReference type="SAM" id="MobiDB-lite"/>
    </source>
</evidence>
<evidence type="ECO:0000313" key="3">
    <source>
        <dbReference type="EMBL" id="MFC4066668.1"/>
    </source>
</evidence>
<proteinExistence type="predicted"/>
<dbReference type="RefSeq" id="WP_378067632.1">
    <property type="nucleotide sequence ID" value="NZ_JBHSBL010000015.1"/>
</dbReference>
<keyword evidence="4" id="KW-1185">Reference proteome</keyword>
<protein>
    <submittedName>
        <fullName evidence="3">Uncharacterized protein</fullName>
    </submittedName>
</protein>
<feature type="chain" id="PRO_5047342305" evidence="2">
    <location>
        <begin position="28"/>
        <end position="110"/>
    </location>
</feature>
<evidence type="ECO:0000256" key="2">
    <source>
        <dbReference type="SAM" id="SignalP"/>
    </source>
</evidence>
<accession>A0ABV8IUX5</accession>